<dbReference type="Proteomes" id="UP001501747">
    <property type="component" value="Unassembled WGS sequence"/>
</dbReference>
<gene>
    <name evidence="2" type="ORF">GCM10022247_43270</name>
</gene>
<keyword evidence="1" id="KW-1133">Transmembrane helix</keyword>
<evidence type="ECO:0000313" key="3">
    <source>
        <dbReference type="Proteomes" id="UP001501747"/>
    </source>
</evidence>
<keyword evidence="1" id="KW-0812">Transmembrane</keyword>
<protein>
    <submittedName>
        <fullName evidence="2">Uncharacterized protein</fullName>
    </submittedName>
</protein>
<name>A0ABP7SSL7_9PSEU</name>
<feature type="transmembrane region" description="Helical" evidence="1">
    <location>
        <begin position="187"/>
        <end position="206"/>
    </location>
</feature>
<dbReference type="EMBL" id="BAABAL010000017">
    <property type="protein sequence ID" value="GAA4015692.1"/>
    <property type="molecule type" value="Genomic_DNA"/>
</dbReference>
<comment type="caution">
    <text evidence="2">The sequence shown here is derived from an EMBL/GenBank/DDBJ whole genome shotgun (WGS) entry which is preliminary data.</text>
</comment>
<evidence type="ECO:0000313" key="2">
    <source>
        <dbReference type="EMBL" id="GAA4015692.1"/>
    </source>
</evidence>
<organism evidence="2 3">
    <name type="scientific">Allokutzneria multivorans</name>
    <dbReference type="NCBI Taxonomy" id="1142134"/>
    <lineage>
        <taxon>Bacteria</taxon>
        <taxon>Bacillati</taxon>
        <taxon>Actinomycetota</taxon>
        <taxon>Actinomycetes</taxon>
        <taxon>Pseudonocardiales</taxon>
        <taxon>Pseudonocardiaceae</taxon>
        <taxon>Allokutzneria</taxon>
    </lineage>
</organism>
<feature type="transmembrane region" description="Helical" evidence="1">
    <location>
        <begin position="104"/>
        <end position="125"/>
    </location>
</feature>
<sequence length="212" mass="21891">MTMSSADDEGPLSPAESLALISDERAKVDRSLSPSRALLFGLWGATWLTGWTLMFLATPSGPELLPLWLAGAVFAAAVVGSIALSIVVGVRASRGIAGQSRLSGALYGWTWTLGFWALTAINVGFTVKLGVSIEVTALLWTTGPLLIMGLLTMLGAAQRRSVPEYGAGVWLLLAASASVYVGVPANLLVLGLAGGGALLGLAVHFAREARSA</sequence>
<accession>A0ABP7SSL7</accession>
<feature type="transmembrane region" description="Helical" evidence="1">
    <location>
        <begin position="164"/>
        <end position="181"/>
    </location>
</feature>
<reference evidence="3" key="1">
    <citation type="journal article" date="2019" name="Int. J. Syst. Evol. Microbiol.">
        <title>The Global Catalogue of Microorganisms (GCM) 10K type strain sequencing project: providing services to taxonomists for standard genome sequencing and annotation.</title>
        <authorList>
            <consortium name="The Broad Institute Genomics Platform"/>
            <consortium name="The Broad Institute Genome Sequencing Center for Infectious Disease"/>
            <person name="Wu L."/>
            <person name="Ma J."/>
        </authorList>
    </citation>
    <scope>NUCLEOTIDE SEQUENCE [LARGE SCALE GENOMIC DNA]</scope>
    <source>
        <strain evidence="3">JCM 17342</strain>
    </source>
</reference>
<dbReference type="RefSeq" id="WP_344877570.1">
    <property type="nucleotide sequence ID" value="NZ_BAABAL010000017.1"/>
</dbReference>
<feature type="transmembrane region" description="Helical" evidence="1">
    <location>
        <begin position="37"/>
        <end position="56"/>
    </location>
</feature>
<evidence type="ECO:0000256" key="1">
    <source>
        <dbReference type="SAM" id="Phobius"/>
    </source>
</evidence>
<proteinExistence type="predicted"/>
<feature type="transmembrane region" description="Helical" evidence="1">
    <location>
        <begin position="68"/>
        <end position="92"/>
    </location>
</feature>
<feature type="transmembrane region" description="Helical" evidence="1">
    <location>
        <begin position="137"/>
        <end position="157"/>
    </location>
</feature>
<keyword evidence="3" id="KW-1185">Reference proteome</keyword>
<keyword evidence="1" id="KW-0472">Membrane</keyword>